<organism evidence="1 2">
    <name type="scientific">Mahella australiensis (strain DSM 15567 / CIP 107919 / 50-1 BON)</name>
    <dbReference type="NCBI Taxonomy" id="697281"/>
    <lineage>
        <taxon>Bacteria</taxon>
        <taxon>Bacillati</taxon>
        <taxon>Bacillota</taxon>
        <taxon>Clostridia</taxon>
        <taxon>Thermoanaerobacterales</taxon>
        <taxon>Thermoanaerobacterales Family IV. Incertae Sedis</taxon>
        <taxon>Mahella</taxon>
    </lineage>
</organism>
<reference evidence="2" key="1">
    <citation type="submission" date="2010-11" db="EMBL/GenBank/DDBJ databases">
        <title>The complete genome of Mahella australiensis DSM 15567.</title>
        <authorList>
            <consortium name="US DOE Joint Genome Institute (JGI-PGF)"/>
            <person name="Lucas S."/>
            <person name="Copeland A."/>
            <person name="Lapidus A."/>
            <person name="Bruce D."/>
            <person name="Goodwin L."/>
            <person name="Pitluck S."/>
            <person name="Kyrpides N."/>
            <person name="Mavromatis K."/>
            <person name="Pagani I."/>
            <person name="Ivanova N."/>
            <person name="Teshima H."/>
            <person name="Brettin T."/>
            <person name="Detter J.C."/>
            <person name="Han C."/>
            <person name="Tapia R."/>
            <person name="Land M."/>
            <person name="Hauser L."/>
            <person name="Markowitz V."/>
            <person name="Cheng J.-F."/>
            <person name="Hugenholtz P."/>
            <person name="Woyke T."/>
            <person name="Wu D."/>
            <person name="Spring S."/>
            <person name="Pukall R."/>
            <person name="Steenblock K."/>
            <person name="Schneider S."/>
            <person name="Klenk H.-P."/>
            <person name="Eisen J.A."/>
        </authorList>
    </citation>
    <scope>NUCLEOTIDE SEQUENCE [LARGE SCALE GENOMIC DNA]</scope>
    <source>
        <strain evidence="2">DSM 15567 / CIP 107919 / 50-1 BON</strain>
    </source>
</reference>
<keyword evidence="1" id="KW-0808">Transferase</keyword>
<gene>
    <name evidence="1" type="ordered locus">Mahau_1563</name>
</gene>
<keyword evidence="1" id="KW-0548">Nucleotidyltransferase</keyword>
<dbReference type="Gene3D" id="3.90.550.10">
    <property type="entry name" value="Spore Coat Polysaccharide Biosynthesis Protein SpsA, Chain A"/>
    <property type="match status" value="1"/>
</dbReference>
<dbReference type="PANTHER" id="PTHR42866">
    <property type="entry name" value="3-DEOXY-MANNO-OCTULOSONATE CYTIDYLYLTRANSFERASE"/>
    <property type="match status" value="1"/>
</dbReference>
<dbReference type="GO" id="GO:0016779">
    <property type="term" value="F:nucleotidyltransferase activity"/>
    <property type="evidence" value="ECO:0007669"/>
    <property type="project" value="UniProtKB-KW"/>
</dbReference>
<dbReference type="InterPro" id="IPR003329">
    <property type="entry name" value="Cytidylyl_trans"/>
</dbReference>
<dbReference type="OrthoDB" id="9815559at2"/>
<accession>F3ZYZ3</accession>
<dbReference type="HOGENOM" id="CLU_072501_0_0_9"/>
<sequence length="248" mass="28292">MNKNKAKVLCVIQARMGSERLPGKVMMDICGKPVIAHVIERLKKCKHLDGIVLATSAKEDDRILLDVAQQYDIDACAGSENDVLSRYVQASQRFHGDIIVRVTGDCPLIDPYIVDQLITEFKQCNCDYMRLDVPDTYPRGLDAEIFTFEALKRANERAGGNGKYREHVTLIMYRQPQYFSICCKKAPPHLTRPQYRFCVDTMEDFKLVVSIFENIYKPDSFIRAADIVNFLDKNPSLLAINASIHQRI</sequence>
<dbReference type="eggNOG" id="COG1861">
    <property type="taxonomic scope" value="Bacteria"/>
</dbReference>
<name>F3ZYZ3_MAHA5</name>
<dbReference type="STRING" id="697281.Mahau_1563"/>
<protein>
    <submittedName>
        <fullName evidence="1">Acylneuraminate cytidylyltransferase</fullName>
    </submittedName>
</protein>
<dbReference type="InterPro" id="IPR029044">
    <property type="entry name" value="Nucleotide-diphossugar_trans"/>
</dbReference>
<reference evidence="1 2" key="2">
    <citation type="journal article" date="2011" name="Stand. Genomic Sci.">
        <title>Complete genome sequence of Mahella australiensis type strain (50-1 BON).</title>
        <authorList>
            <person name="Sikorski J."/>
            <person name="Teshima H."/>
            <person name="Nolan M."/>
            <person name="Lucas S."/>
            <person name="Hammon N."/>
            <person name="Deshpande S."/>
            <person name="Cheng J.F."/>
            <person name="Pitluck S."/>
            <person name="Liolios K."/>
            <person name="Pagani I."/>
            <person name="Ivanova N."/>
            <person name="Huntemann M."/>
            <person name="Mavromatis K."/>
            <person name="Ovchinikova G."/>
            <person name="Pati A."/>
            <person name="Tapia R."/>
            <person name="Han C."/>
            <person name="Goodwin L."/>
            <person name="Chen A."/>
            <person name="Palaniappan K."/>
            <person name="Land M."/>
            <person name="Hauser L."/>
            <person name="Ngatchou-Djao O.D."/>
            <person name="Rohde M."/>
            <person name="Pukall R."/>
            <person name="Spring S."/>
            <person name="Abt B."/>
            <person name="Goker M."/>
            <person name="Detter J.C."/>
            <person name="Woyke T."/>
            <person name="Bristow J."/>
            <person name="Markowitz V."/>
            <person name="Hugenholtz P."/>
            <person name="Eisen J.A."/>
            <person name="Kyrpides N.C."/>
            <person name="Klenk H.P."/>
            <person name="Lapidus A."/>
        </authorList>
    </citation>
    <scope>NUCLEOTIDE SEQUENCE [LARGE SCALE GENOMIC DNA]</scope>
    <source>
        <strain evidence="2">DSM 15567 / CIP 107919 / 50-1 BON</strain>
    </source>
</reference>
<evidence type="ECO:0000313" key="2">
    <source>
        <dbReference type="Proteomes" id="UP000008457"/>
    </source>
</evidence>
<dbReference type="GO" id="GO:0005829">
    <property type="term" value="C:cytosol"/>
    <property type="evidence" value="ECO:0007669"/>
    <property type="project" value="TreeGrafter"/>
</dbReference>
<dbReference type="KEGG" id="mas:Mahau_1563"/>
<evidence type="ECO:0000313" key="1">
    <source>
        <dbReference type="EMBL" id="AEE96752.1"/>
    </source>
</evidence>
<dbReference type="PANTHER" id="PTHR42866:SF1">
    <property type="entry name" value="SPORE COAT POLYSACCHARIDE BIOSYNTHESIS PROTEIN SPSF"/>
    <property type="match status" value="1"/>
</dbReference>
<keyword evidence="2" id="KW-1185">Reference proteome</keyword>
<dbReference type="AlphaFoldDB" id="F3ZYZ3"/>
<dbReference type="RefSeq" id="WP_013781181.1">
    <property type="nucleotide sequence ID" value="NC_015520.1"/>
</dbReference>
<dbReference type="SUPFAM" id="SSF53448">
    <property type="entry name" value="Nucleotide-diphospho-sugar transferases"/>
    <property type="match status" value="1"/>
</dbReference>
<dbReference type="EMBL" id="CP002360">
    <property type="protein sequence ID" value="AEE96752.1"/>
    <property type="molecule type" value="Genomic_DNA"/>
</dbReference>
<proteinExistence type="predicted"/>
<dbReference type="Proteomes" id="UP000008457">
    <property type="component" value="Chromosome"/>
</dbReference>
<dbReference type="Pfam" id="PF02348">
    <property type="entry name" value="CTP_transf_3"/>
    <property type="match status" value="1"/>
</dbReference>
<dbReference type="CDD" id="cd02518">
    <property type="entry name" value="GT2_SpsF"/>
    <property type="match status" value="1"/>
</dbReference>